<accession>A0AA39JNV2</accession>
<dbReference type="AlphaFoldDB" id="A0AA39JNV2"/>
<reference evidence="2" key="1">
    <citation type="submission" date="2023-06" db="EMBL/GenBank/DDBJ databases">
        <authorList>
            <consortium name="Lawrence Berkeley National Laboratory"/>
            <person name="Ahrendt S."/>
            <person name="Sahu N."/>
            <person name="Indic B."/>
            <person name="Wong-Bajracharya J."/>
            <person name="Merenyi Z."/>
            <person name="Ke H.-M."/>
            <person name="Monk M."/>
            <person name="Kocsube S."/>
            <person name="Drula E."/>
            <person name="Lipzen A."/>
            <person name="Balint B."/>
            <person name="Henrissat B."/>
            <person name="Andreopoulos B."/>
            <person name="Martin F.M."/>
            <person name="Harder C.B."/>
            <person name="Rigling D."/>
            <person name="Ford K.L."/>
            <person name="Foster G.D."/>
            <person name="Pangilinan J."/>
            <person name="Papanicolaou A."/>
            <person name="Barry K."/>
            <person name="LaButti K."/>
            <person name="Viragh M."/>
            <person name="Koriabine M."/>
            <person name="Yan M."/>
            <person name="Riley R."/>
            <person name="Champramary S."/>
            <person name="Plett K.L."/>
            <person name="Tsai I.J."/>
            <person name="Slot J."/>
            <person name="Sipos G."/>
            <person name="Plett J."/>
            <person name="Nagy L.G."/>
            <person name="Grigoriev I.V."/>
        </authorList>
    </citation>
    <scope>NUCLEOTIDE SEQUENCE</scope>
    <source>
        <strain evidence="2">FPL87.14</strain>
    </source>
</reference>
<name>A0AA39JNV2_9AGAR</name>
<dbReference type="EMBL" id="JAUEPT010000014">
    <property type="protein sequence ID" value="KAK0446196.1"/>
    <property type="molecule type" value="Genomic_DNA"/>
</dbReference>
<evidence type="ECO:0000313" key="2">
    <source>
        <dbReference type="EMBL" id="KAK0446196.1"/>
    </source>
</evidence>
<dbReference type="Proteomes" id="UP001175226">
    <property type="component" value="Unassembled WGS sequence"/>
</dbReference>
<gene>
    <name evidence="2" type="ORF">EV421DRAFT_257364</name>
</gene>
<protein>
    <submittedName>
        <fullName evidence="2">Uncharacterized protein</fullName>
    </submittedName>
</protein>
<feature type="region of interest" description="Disordered" evidence="1">
    <location>
        <begin position="294"/>
        <end position="322"/>
    </location>
</feature>
<sequence>MSDQPAHTVYTKLLLRRCHGYPLWIPESDSNLPDVVRNKGVSIGDLGILTDDGGFDFLFNVCAEADDPVNRGHVPPQFQPLRIRSSHAIRKIPGFHCRNSSITSAHVSKTTIIVEGSAEMTPFVTGGGKFEFSTSKAEAAILMLPDGGNRYDTRHRSLFEKYAYENALSWYEYVNSFDHLAQSAPNGSLYLVTGCDKARSWMTAAATCPSKSHTISVKFAIGAIMEGRIALHTSWSTPHVEADTRVCPDYPDPMPQQDNQCVFMRGITITVRENSLMQKVLGPVQLKVIGGSSTDAAPSFHSRSPYSSYQGNTTGSSSSGVLSSTGPVDNFDMSDYLVSMILALALFAN</sequence>
<feature type="compositionally biased region" description="Polar residues" evidence="1">
    <location>
        <begin position="294"/>
        <end position="306"/>
    </location>
</feature>
<organism evidence="2 3">
    <name type="scientific">Armillaria borealis</name>
    <dbReference type="NCBI Taxonomy" id="47425"/>
    <lineage>
        <taxon>Eukaryota</taxon>
        <taxon>Fungi</taxon>
        <taxon>Dikarya</taxon>
        <taxon>Basidiomycota</taxon>
        <taxon>Agaricomycotina</taxon>
        <taxon>Agaricomycetes</taxon>
        <taxon>Agaricomycetidae</taxon>
        <taxon>Agaricales</taxon>
        <taxon>Marasmiineae</taxon>
        <taxon>Physalacriaceae</taxon>
        <taxon>Armillaria</taxon>
    </lineage>
</organism>
<comment type="caution">
    <text evidence="2">The sequence shown here is derived from an EMBL/GenBank/DDBJ whole genome shotgun (WGS) entry which is preliminary data.</text>
</comment>
<keyword evidence="3" id="KW-1185">Reference proteome</keyword>
<proteinExistence type="predicted"/>
<evidence type="ECO:0000313" key="3">
    <source>
        <dbReference type="Proteomes" id="UP001175226"/>
    </source>
</evidence>
<evidence type="ECO:0000256" key="1">
    <source>
        <dbReference type="SAM" id="MobiDB-lite"/>
    </source>
</evidence>
<feature type="compositionally biased region" description="Low complexity" evidence="1">
    <location>
        <begin position="307"/>
        <end position="322"/>
    </location>
</feature>